<organism evidence="3 4">
    <name type="scientific">Cercospora berteroae</name>
    <dbReference type="NCBI Taxonomy" id="357750"/>
    <lineage>
        <taxon>Eukaryota</taxon>
        <taxon>Fungi</taxon>
        <taxon>Dikarya</taxon>
        <taxon>Ascomycota</taxon>
        <taxon>Pezizomycotina</taxon>
        <taxon>Dothideomycetes</taxon>
        <taxon>Dothideomycetidae</taxon>
        <taxon>Mycosphaerellales</taxon>
        <taxon>Mycosphaerellaceae</taxon>
        <taxon>Cercospora</taxon>
    </lineage>
</organism>
<dbReference type="InterPro" id="IPR040459">
    <property type="entry name" value="MJ1316"/>
</dbReference>
<proteinExistence type="predicted"/>
<evidence type="ECO:0000313" key="3">
    <source>
        <dbReference type="EMBL" id="PPJ50615.1"/>
    </source>
</evidence>
<dbReference type="Proteomes" id="UP000237631">
    <property type="component" value="Unassembled WGS sequence"/>
</dbReference>
<dbReference type="STRING" id="357750.A0A2S6BT18"/>
<comment type="caution">
    <text evidence="3">The sequence shown here is derived from an EMBL/GenBank/DDBJ whole genome shotgun (WGS) entry which is preliminary data.</text>
</comment>
<sequence>MAVLQDNDQFWVGLELHVRAFAKRLDCSYLSYPLGSKKPMQEPKPSLPTDKYLYMSLPHAIGIVPPVETYSVIAVATMSARTFFEYAVEKLGIDLATPPTGDDEHLLIELESPLPQKKDEECRIICELHYCRITHEYSQYLSAPENIPLADWPFNTDLLAQLHDTRYMIKKVRGLDVTADSTQPHAPSSAEYRACVHQLIMWAFYRGILCPRLQLLTSEMILFCVNRGYADVNIKVADMFMNKFLVAKLLERCMYPLVLGTNTKLAQLFVSTPSGRNLGCSSISNDSPPVATHTIKQVVTEDMRYVTTVAGGTREGFRLFRRAYSMYLMITLRYWDYAAGETLRLQYYQVLLLIQDELRDIFQAPIISQIWPFNVVSPDDVPEDEGWVSFIGINGDVLNRHNGFKTLLTTILDDNAIQRMNDACMNHPALKSAKASLQIELYSQEELFGEPYFDARPYRKEGKDFKAILGEERMTTINLDLSDTMEEIIMEADEDKRANPARPSTPVGVTPTNAGPAKVAGRTEPIPQIRRPDSFRILARKQMKAEAAMRRLIRGGDDPTAPSDDELPPIKEPSQGPPPSAAPSERFRSASQAMQRLKWDRKHQAIEYEVGYVDRFDGMMWKRLDQWQTHTEEEDFIPEHRIWIIRRVRGHAMVWEREKRIDRTGEDI</sequence>
<evidence type="ECO:0000313" key="4">
    <source>
        <dbReference type="Proteomes" id="UP000237631"/>
    </source>
</evidence>
<evidence type="ECO:0000256" key="1">
    <source>
        <dbReference type="SAM" id="MobiDB-lite"/>
    </source>
</evidence>
<accession>A0A2S6BT18</accession>
<protein>
    <recommendedName>
        <fullName evidence="2">MJ1316 RNA cyclic group end recognition domain-containing protein</fullName>
    </recommendedName>
</protein>
<keyword evidence="4" id="KW-1185">Reference proteome</keyword>
<feature type="region of interest" description="Disordered" evidence="1">
    <location>
        <begin position="553"/>
        <end position="593"/>
    </location>
</feature>
<dbReference type="AlphaFoldDB" id="A0A2S6BT18"/>
<reference evidence="4" key="1">
    <citation type="journal article" date="2017" name="bioRxiv">
        <title>Conservation of a gene cluster reveals novel cercosporin biosynthetic mechanisms and extends production to the genus Colletotrichum.</title>
        <authorList>
            <person name="de Jonge R."/>
            <person name="Ebert M.K."/>
            <person name="Huitt-Roehl C.R."/>
            <person name="Pal P."/>
            <person name="Suttle J.C."/>
            <person name="Spanner R.E."/>
            <person name="Neubauer J.D."/>
            <person name="Jurick W.M.II."/>
            <person name="Stott K.A."/>
            <person name="Secor G.A."/>
            <person name="Thomma B.P.H.J."/>
            <person name="Van de Peer Y."/>
            <person name="Townsend C.A."/>
            <person name="Bolton M.D."/>
        </authorList>
    </citation>
    <scope>NUCLEOTIDE SEQUENCE [LARGE SCALE GENOMIC DNA]</scope>
    <source>
        <strain evidence="4">CBS538.71</strain>
    </source>
</reference>
<gene>
    <name evidence="3" type="ORF">CBER1_05747</name>
</gene>
<feature type="domain" description="MJ1316 RNA cyclic group end recognition" evidence="2">
    <location>
        <begin position="587"/>
        <end position="657"/>
    </location>
</feature>
<feature type="region of interest" description="Disordered" evidence="1">
    <location>
        <begin position="496"/>
        <end position="523"/>
    </location>
</feature>
<dbReference type="EMBL" id="PNEN01001780">
    <property type="protein sequence ID" value="PPJ50615.1"/>
    <property type="molecule type" value="Genomic_DNA"/>
</dbReference>
<name>A0A2S6BT18_9PEZI</name>
<evidence type="ECO:0000259" key="2">
    <source>
        <dbReference type="Pfam" id="PF04457"/>
    </source>
</evidence>
<dbReference type="OrthoDB" id="10263155at2759"/>
<dbReference type="Pfam" id="PF04457">
    <property type="entry name" value="MJ1316"/>
    <property type="match status" value="1"/>
</dbReference>